<dbReference type="Proteomes" id="UP001317613">
    <property type="component" value="Chromosome"/>
</dbReference>
<evidence type="ECO:0000313" key="2">
    <source>
        <dbReference type="Proteomes" id="UP001317613"/>
    </source>
</evidence>
<sequence length="115" mass="13281">MSKVIQIVGLKAFVRGVKKQKEKTEQSIHKELQKSGFRVEKRAKQLAPVDTGWLRNNIYSYMMYRMCVSIDSPANYSIFIEEGTRFMAAQPFLYPAVKEEYPTLMKNLQKIVGGK</sequence>
<accession>A0AC59HN10</accession>
<organism evidence="1 2">
    <name type="scientific">Enterococcus faecalis</name>
    <name type="common">Streptococcus faecalis</name>
    <dbReference type="NCBI Taxonomy" id="1351"/>
    <lineage>
        <taxon>Bacteria</taxon>
        <taxon>Bacillati</taxon>
        <taxon>Bacillota</taxon>
        <taxon>Bacilli</taxon>
        <taxon>Lactobacillales</taxon>
        <taxon>Enterococcaceae</taxon>
        <taxon>Enterococcus</taxon>
    </lineage>
</organism>
<evidence type="ECO:0000313" key="1">
    <source>
        <dbReference type="EMBL" id="BDQ61108.1"/>
    </source>
</evidence>
<name>A0AC59HN10_ENTFL</name>
<protein>
    <submittedName>
        <fullName evidence="1">Uncharacterized protein</fullName>
    </submittedName>
</protein>
<dbReference type="EMBL" id="AP026729">
    <property type="protein sequence ID" value="BDQ61108.1"/>
    <property type="molecule type" value="Genomic_DNA"/>
</dbReference>
<reference evidence="1" key="1">
    <citation type="submission" date="2022-08" db="EMBL/GenBank/DDBJ databases">
        <title>Molecular epidemiological analysis of five strains of VanD-type vancomycin-resistant Enterococcus faecalis.</title>
        <authorList>
            <person name="Mimura K."/>
            <person name="Hashimoto Y."/>
            <person name="Tomita H."/>
        </authorList>
    </citation>
    <scope>NUCLEOTIDE SEQUENCE</scope>
    <source>
        <strain evidence="1">SVR2332</strain>
    </source>
</reference>
<gene>
    <name evidence="1" type="ORF">EfsSVR2332_11860</name>
</gene>
<proteinExistence type="predicted"/>